<proteinExistence type="predicted"/>
<evidence type="ECO:0000313" key="3">
    <source>
        <dbReference type="Proteomes" id="UP000294963"/>
    </source>
</evidence>
<dbReference type="AlphaFoldDB" id="A0A4R1XDJ6"/>
<protein>
    <submittedName>
        <fullName evidence="2">Uncharacterized protein</fullName>
    </submittedName>
</protein>
<evidence type="ECO:0000256" key="1">
    <source>
        <dbReference type="SAM" id="Phobius"/>
    </source>
</evidence>
<accession>A0A4R1XDJ6</accession>
<evidence type="ECO:0000313" key="2">
    <source>
        <dbReference type="EMBL" id="TCM61887.1"/>
    </source>
</evidence>
<keyword evidence="1" id="KW-1133">Transmembrane helix</keyword>
<keyword evidence="3" id="KW-1185">Reference proteome</keyword>
<organism evidence="2 3">
    <name type="scientific">Acinetobacter calcoaceticus</name>
    <dbReference type="NCBI Taxonomy" id="471"/>
    <lineage>
        <taxon>Bacteria</taxon>
        <taxon>Pseudomonadati</taxon>
        <taxon>Pseudomonadota</taxon>
        <taxon>Gammaproteobacteria</taxon>
        <taxon>Moraxellales</taxon>
        <taxon>Moraxellaceae</taxon>
        <taxon>Acinetobacter</taxon>
        <taxon>Acinetobacter calcoaceticus/baumannii complex</taxon>
    </lineage>
</organism>
<reference evidence="2 3" key="1">
    <citation type="submission" date="2019-03" db="EMBL/GenBank/DDBJ databases">
        <title>Genomic analyses of the natural microbiome of Caenorhabditis elegans.</title>
        <authorList>
            <person name="Samuel B."/>
        </authorList>
    </citation>
    <scope>NUCLEOTIDE SEQUENCE [LARGE SCALE GENOMIC DNA]</scope>
    <source>
        <strain evidence="2 3">JUb89</strain>
    </source>
</reference>
<sequence length="103" mass="11961">MKQPKIRIKSKGENSQAAFNILNKNIYVTHTVDTKFSDIKKLFEWLMWLFLSIVIIAVLSSPFIKETGTTLFIFIVYIIGFEGFLISMLCSVFFHFCLKNKSK</sequence>
<feature type="transmembrane region" description="Helical" evidence="1">
    <location>
        <begin position="45"/>
        <end position="64"/>
    </location>
</feature>
<feature type="transmembrane region" description="Helical" evidence="1">
    <location>
        <begin position="70"/>
        <end position="98"/>
    </location>
</feature>
<gene>
    <name evidence="2" type="ORF">EC844_12641</name>
</gene>
<dbReference type="Proteomes" id="UP000294963">
    <property type="component" value="Unassembled WGS sequence"/>
</dbReference>
<comment type="caution">
    <text evidence="2">The sequence shown here is derived from an EMBL/GenBank/DDBJ whole genome shotgun (WGS) entry which is preliminary data.</text>
</comment>
<keyword evidence="1" id="KW-0472">Membrane</keyword>
<name>A0A4R1XDJ6_ACICA</name>
<dbReference type="EMBL" id="SLVJ01000026">
    <property type="protein sequence ID" value="TCM61887.1"/>
    <property type="molecule type" value="Genomic_DNA"/>
</dbReference>
<keyword evidence="1" id="KW-0812">Transmembrane</keyword>